<accession>A0AB37UAH0</accession>
<evidence type="ECO:0000313" key="1">
    <source>
        <dbReference type="EMBL" id="RUT03294.1"/>
    </source>
</evidence>
<protein>
    <recommendedName>
        <fullName evidence="3">Single-stranded DNA-binding protein</fullName>
    </recommendedName>
</protein>
<dbReference type="RefSeq" id="WP_106169271.1">
    <property type="nucleotide sequence ID" value="NZ_JAVKZF010000001.1"/>
</dbReference>
<evidence type="ECO:0000313" key="2">
    <source>
        <dbReference type="Proteomes" id="UP000282574"/>
    </source>
</evidence>
<dbReference type="AlphaFoldDB" id="A0AB37UAH0"/>
<reference evidence="1 2" key="1">
    <citation type="journal article" date="2019" name="Genome Biol. Evol.">
        <title>Day and night: Metabolic profiles and evolutionary relationships of six axenic non-marine cyanobacteria.</title>
        <authorList>
            <person name="Will S.E."/>
            <person name="Henke P."/>
            <person name="Boedeker C."/>
            <person name="Huang S."/>
            <person name="Brinkmann H."/>
            <person name="Rohde M."/>
            <person name="Jarek M."/>
            <person name="Friedl T."/>
            <person name="Seufert S."/>
            <person name="Schumacher M."/>
            <person name="Overmann J."/>
            <person name="Neumann-Schaal M."/>
            <person name="Petersen J."/>
        </authorList>
    </citation>
    <scope>NUCLEOTIDE SEQUENCE [LARGE SCALE GENOMIC DNA]</scope>
    <source>
        <strain evidence="1 2">SAG 39.79</strain>
    </source>
</reference>
<dbReference type="Proteomes" id="UP000282574">
    <property type="component" value="Unassembled WGS sequence"/>
</dbReference>
<name>A0AB37UAH0_9CYAN</name>
<proteinExistence type="predicted"/>
<organism evidence="1 2">
    <name type="scientific">Chroococcidiopsis cubana SAG 39.79</name>
    <dbReference type="NCBI Taxonomy" id="388085"/>
    <lineage>
        <taxon>Bacteria</taxon>
        <taxon>Bacillati</taxon>
        <taxon>Cyanobacteriota</taxon>
        <taxon>Cyanophyceae</taxon>
        <taxon>Chroococcidiopsidales</taxon>
        <taxon>Chroococcidiopsidaceae</taxon>
        <taxon>Chroococcidiopsis</taxon>
    </lineage>
</organism>
<keyword evidence="2" id="KW-1185">Reference proteome</keyword>
<comment type="caution">
    <text evidence="1">The sequence shown here is derived from an EMBL/GenBank/DDBJ whole genome shotgun (WGS) entry which is preliminary data.</text>
</comment>
<sequence>MINATLTVKIHSVDETHDPQGVKVVYGDCSFHSYSKDGLVESTMPFRAKGAAAVAIAQFDSRTNGVAVGYPDMEVVDTCNGYKEKRCTLVIRNFIPTESSQPKFTEKHLQSQPAEHALVTAATASNGVSVDELDIPF</sequence>
<evidence type="ECO:0008006" key="3">
    <source>
        <dbReference type="Google" id="ProtNLM"/>
    </source>
</evidence>
<gene>
    <name evidence="1" type="ORF">DSM107010_60950</name>
</gene>
<dbReference type="EMBL" id="RSCK01000101">
    <property type="protein sequence ID" value="RUT03294.1"/>
    <property type="molecule type" value="Genomic_DNA"/>
</dbReference>